<proteinExistence type="predicted"/>
<organism evidence="1 2">
    <name type="scientific">Monoraphidium neglectum</name>
    <dbReference type="NCBI Taxonomy" id="145388"/>
    <lineage>
        <taxon>Eukaryota</taxon>
        <taxon>Viridiplantae</taxon>
        <taxon>Chlorophyta</taxon>
        <taxon>core chlorophytes</taxon>
        <taxon>Chlorophyceae</taxon>
        <taxon>CS clade</taxon>
        <taxon>Sphaeropleales</taxon>
        <taxon>Selenastraceae</taxon>
        <taxon>Monoraphidium</taxon>
    </lineage>
</organism>
<dbReference type="RefSeq" id="XP_013897852.1">
    <property type="nucleotide sequence ID" value="XM_014042398.1"/>
</dbReference>
<dbReference type="Proteomes" id="UP000054498">
    <property type="component" value="Unassembled WGS sequence"/>
</dbReference>
<name>A0A0D2JHI0_9CHLO</name>
<dbReference type="EMBL" id="KK102048">
    <property type="protein sequence ID" value="KIY98832.1"/>
    <property type="molecule type" value="Genomic_DNA"/>
</dbReference>
<dbReference type="OrthoDB" id="549630at2759"/>
<accession>A0A0D2JHI0</accession>
<dbReference type="AlphaFoldDB" id="A0A0D2JHI0"/>
<evidence type="ECO:0000313" key="2">
    <source>
        <dbReference type="Proteomes" id="UP000054498"/>
    </source>
</evidence>
<keyword evidence="2" id="KW-1185">Reference proteome</keyword>
<dbReference type="GeneID" id="25742005"/>
<sequence>MSSHALANSPAFLAACIAAVAALFGSIAMGPVRVGASLALFTFTSVVLCQYRGCCGATTASTAYFLTRMASVVAGCVWAALVSNLLLPSYTSDWAIDQLATCLERSAVLISDLYNHQFRAMRAAAARSGLICDADTAAAASAAAAAAAAFGPAPAPAGKDAVGAAGAAAEAQQSLEATELALAARLRPEVVAPLLAVQAALEKESVSWRRGPLATPKVARDVLAGLRVLAHAIVAQRITLSPAPTMAPSSLTGHGYFFMGPLHDTWVAVVASVQALAAAAAAQLRRPTDAGGAALAAEIERLEQLRMQLRGAFLAVRRARHSSVRQLSRRFASFGRSFGDLPAVAAAAESAAAAAAAAGGGAEGAAAAARAAEGVDGGLRLEVSDLPGVQDSVQYFAWQFAASRCLNEITAVARLVLWASEKRRRRAAAAAARGGRLARWAGGARELAGRVLASL</sequence>
<dbReference type="KEGG" id="mng:MNEG_9130"/>
<evidence type="ECO:0000313" key="1">
    <source>
        <dbReference type="EMBL" id="KIY98832.1"/>
    </source>
</evidence>
<dbReference type="STRING" id="145388.A0A0D2JHI0"/>
<gene>
    <name evidence="1" type="ORF">MNEG_9130</name>
</gene>
<reference evidence="1 2" key="1">
    <citation type="journal article" date="2013" name="BMC Genomics">
        <title>Reconstruction of the lipid metabolism for the microalga Monoraphidium neglectum from its genome sequence reveals characteristics suitable for biofuel production.</title>
        <authorList>
            <person name="Bogen C."/>
            <person name="Al-Dilaimi A."/>
            <person name="Albersmeier A."/>
            <person name="Wichmann J."/>
            <person name="Grundmann M."/>
            <person name="Rupp O."/>
            <person name="Lauersen K.J."/>
            <person name="Blifernez-Klassen O."/>
            <person name="Kalinowski J."/>
            <person name="Goesmann A."/>
            <person name="Mussgnug J.H."/>
            <person name="Kruse O."/>
        </authorList>
    </citation>
    <scope>NUCLEOTIDE SEQUENCE [LARGE SCALE GENOMIC DNA]</scope>
    <source>
        <strain evidence="1 2">SAG 48.87</strain>
    </source>
</reference>
<protein>
    <submittedName>
        <fullName evidence="1">Uncharacterized protein</fullName>
    </submittedName>
</protein>